<keyword evidence="2" id="KW-1185">Reference proteome</keyword>
<sequence length="265" mass="30044">MYLVVNIPPNPPWLITGIYASPDSARRSYLWQETTKVLATGLPSLIAGDFNTLLWPEDKRGGSPFRMTADVRQFRNWKESNQLHQLIQKGFEKFWLEYSELPQLVQLAWNSEGAASPMDPSEEAEKYSCSHCGTGTRSLYPTKINSRPFIACARYDQLLTTQKGTEGHPCFVGNKRRETSMDINRMLGYQPTLTRQEVHTITGLTVSLPKSTFVSLHRFPHGFKDGCSYSTVQGSRPYLEILRTHYMGFAIKTNSHEVSTRSSSP</sequence>
<evidence type="ECO:0000313" key="1">
    <source>
        <dbReference type="EMBL" id="KAK1320994.1"/>
    </source>
</evidence>
<reference evidence="1" key="1">
    <citation type="journal article" date="2023" name="Nat. Commun.">
        <title>Diploid and tetraploid genomes of Acorus and the evolution of monocots.</title>
        <authorList>
            <person name="Ma L."/>
            <person name="Liu K.W."/>
            <person name="Li Z."/>
            <person name="Hsiao Y.Y."/>
            <person name="Qi Y."/>
            <person name="Fu T."/>
            <person name="Tang G.D."/>
            <person name="Zhang D."/>
            <person name="Sun W.H."/>
            <person name="Liu D.K."/>
            <person name="Li Y."/>
            <person name="Chen G.Z."/>
            <person name="Liu X.D."/>
            <person name="Liao X.Y."/>
            <person name="Jiang Y.T."/>
            <person name="Yu X."/>
            <person name="Hao Y."/>
            <person name="Huang J."/>
            <person name="Zhao X.W."/>
            <person name="Ke S."/>
            <person name="Chen Y.Y."/>
            <person name="Wu W.L."/>
            <person name="Hsu J.L."/>
            <person name="Lin Y.F."/>
            <person name="Huang M.D."/>
            <person name="Li C.Y."/>
            <person name="Huang L."/>
            <person name="Wang Z.W."/>
            <person name="Zhao X."/>
            <person name="Zhong W.Y."/>
            <person name="Peng D.H."/>
            <person name="Ahmad S."/>
            <person name="Lan S."/>
            <person name="Zhang J.S."/>
            <person name="Tsai W.C."/>
            <person name="Van de Peer Y."/>
            <person name="Liu Z.J."/>
        </authorList>
    </citation>
    <scope>NUCLEOTIDE SEQUENCE</scope>
    <source>
        <strain evidence="1">CP</strain>
    </source>
</reference>
<dbReference type="Proteomes" id="UP001180020">
    <property type="component" value="Unassembled WGS sequence"/>
</dbReference>
<gene>
    <name evidence="1" type="ORF">QJS10_CPA03g01642</name>
</gene>
<dbReference type="EMBL" id="JAUJYO010000003">
    <property type="protein sequence ID" value="KAK1320994.1"/>
    <property type="molecule type" value="Genomic_DNA"/>
</dbReference>
<accession>A0AAV9F6U4</accession>
<dbReference type="Gene3D" id="3.60.10.10">
    <property type="entry name" value="Endonuclease/exonuclease/phosphatase"/>
    <property type="match status" value="1"/>
</dbReference>
<protein>
    <recommendedName>
        <fullName evidence="3">Endonuclease/exonuclease/phosphatase domain-containing protein</fullName>
    </recommendedName>
</protein>
<evidence type="ECO:0008006" key="3">
    <source>
        <dbReference type="Google" id="ProtNLM"/>
    </source>
</evidence>
<evidence type="ECO:0000313" key="2">
    <source>
        <dbReference type="Proteomes" id="UP001180020"/>
    </source>
</evidence>
<comment type="caution">
    <text evidence="1">The sequence shown here is derived from an EMBL/GenBank/DDBJ whole genome shotgun (WGS) entry which is preliminary data.</text>
</comment>
<proteinExistence type="predicted"/>
<dbReference type="SUPFAM" id="SSF56219">
    <property type="entry name" value="DNase I-like"/>
    <property type="match status" value="1"/>
</dbReference>
<dbReference type="AlphaFoldDB" id="A0AAV9F6U4"/>
<reference evidence="1" key="2">
    <citation type="submission" date="2023-06" db="EMBL/GenBank/DDBJ databases">
        <authorList>
            <person name="Ma L."/>
            <person name="Liu K.-W."/>
            <person name="Li Z."/>
            <person name="Hsiao Y.-Y."/>
            <person name="Qi Y."/>
            <person name="Fu T."/>
            <person name="Tang G."/>
            <person name="Zhang D."/>
            <person name="Sun W.-H."/>
            <person name="Liu D.-K."/>
            <person name="Li Y."/>
            <person name="Chen G.-Z."/>
            <person name="Liu X.-D."/>
            <person name="Liao X.-Y."/>
            <person name="Jiang Y.-T."/>
            <person name="Yu X."/>
            <person name="Hao Y."/>
            <person name="Huang J."/>
            <person name="Zhao X.-W."/>
            <person name="Ke S."/>
            <person name="Chen Y.-Y."/>
            <person name="Wu W.-L."/>
            <person name="Hsu J.-L."/>
            <person name="Lin Y.-F."/>
            <person name="Huang M.-D."/>
            <person name="Li C.-Y."/>
            <person name="Huang L."/>
            <person name="Wang Z.-W."/>
            <person name="Zhao X."/>
            <person name="Zhong W.-Y."/>
            <person name="Peng D.-H."/>
            <person name="Ahmad S."/>
            <person name="Lan S."/>
            <person name="Zhang J.-S."/>
            <person name="Tsai W.-C."/>
            <person name="Van De Peer Y."/>
            <person name="Liu Z.-J."/>
        </authorList>
    </citation>
    <scope>NUCLEOTIDE SEQUENCE</scope>
    <source>
        <strain evidence="1">CP</strain>
        <tissue evidence="1">Leaves</tissue>
    </source>
</reference>
<organism evidence="1 2">
    <name type="scientific">Acorus calamus</name>
    <name type="common">Sweet flag</name>
    <dbReference type="NCBI Taxonomy" id="4465"/>
    <lineage>
        <taxon>Eukaryota</taxon>
        <taxon>Viridiplantae</taxon>
        <taxon>Streptophyta</taxon>
        <taxon>Embryophyta</taxon>
        <taxon>Tracheophyta</taxon>
        <taxon>Spermatophyta</taxon>
        <taxon>Magnoliopsida</taxon>
        <taxon>Liliopsida</taxon>
        <taxon>Acoraceae</taxon>
        <taxon>Acorus</taxon>
    </lineage>
</organism>
<dbReference type="InterPro" id="IPR036691">
    <property type="entry name" value="Endo/exonu/phosph_ase_sf"/>
</dbReference>
<name>A0AAV9F6U4_ACOCL</name>